<dbReference type="EMBL" id="AJWK01032488">
    <property type="status" value="NOT_ANNOTATED_CDS"/>
    <property type="molecule type" value="Genomic_DNA"/>
</dbReference>
<feature type="region of interest" description="Disordered" evidence="7">
    <location>
        <begin position="436"/>
        <end position="455"/>
    </location>
</feature>
<feature type="transmembrane region" description="Helical" evidence="8">
    <location>
        <begin position="50"/>
        <end position="69"/>
    </location>
</feature>
<dbReference type="EMBL" id="AJWK01032489">
    <property type="status" value="NOT_ANNOTATED_CDS"/>
    <property type="molecule type" value="Genomic_DNA"/>
</dbReference>
<sequence length="561" mass="63435">MFFNSWLAELTDLPIDLINFLISQCLALLLASFFRSVLHPSKVPASVRHAIGLVLGLFFGYFCFGQQAIHIAGLPAICYIVIRTQNPQIVQRLVMVVALLYLSCIHLHRQYYDYGSYSLDITGPLMIITQKVTSLAFSIHDGFTREQKELTKSQQYHAVKKLPSALEFFSYALHFQGILAGPIVFYRDYMEFIEGYHILKHAPGTTSAINRSNIVHEPSPMKSVINKVAASLVCAYIFMKFVTMYPIETIKDDEFINNTTMAYKMWFVMMATTACRFKYYHAWLFADAICNNSGLGFNGYEADGTAKWDMISNINVIGFELGTNFRDCINCWNMGTNRWLRMTVYERVPKKYGTMLTFALSALWHGFYPGYYVTFAGGALFVMAARSASLTMYLKFYMCLHTIALVTIFILPRFIRGERNTKKTAVVTLGARSGVGNAEDEEKEQNSGEKSMGIQAVGEGRNDPLPEMDSDALASVIKKNIEMEARNLEEFLEKKAKGIVELKEDLWQELNDMELRRRYPDDISPDVGVDAFIKKEINALNQAVQQATVLPAVLSNGHANC</sequence>
<dbReference type="GO" id="GO:0016746">
    <property type="term" value="F:acyltransferase activity"/>
    <property type="evidence" value="ECO:0007669"/>
    <property type="project" value="UniProtKB-KW"/>
</dbReference>
<keyword evidence="10" id="KW-1185">Reference proteome</keyword>
<accession>A0A1B0CWJ1</accession>
<dbReference type="InterPro" id="IPR004299">
    <property type="entry name" value="MBOAT_fam"/>
</dbReference>
<dbReference type="VEuPathDB" id="VectorBase:LLONM1_010288"/>
<organism evidence="9 10">
    <name type="scientific">Lutzomyia longipalpis</name>
    <name type="common">Sand fly</name>
    <dbReference type="NCBI Taxonomy" id="7200"/>
    <lineage>
        <taxon>Eukaryota</taxon>
        <taxon>Metazoa</taxon>
        <taxon>Ecdysozoa</taxon>
        <taxon>Arthropoda</taxon>
        <taxon>Hexapoda</taxon>
        <taxon>Insecta</taxon>
        <taxon>Pterygota</taxon>
        <taxon>Neoptera</taxon>
        <taxon>Endopterygota</taxon>
        <taxon>Diptera</taxon>
        <taxon>Nematocera</taxon>
        <taxon>Psychodoidea</taxon>
        <taxon>Psychodidae</taxon>
        <taxon>Lutzomyia</taxon>
        <taxon>Lutzomyia</taxon>
    </lineage>
</organism>
<dbReference type="EnsemblMetazoa" id="LLOJ009375-RA">
    <property type="protein sequence ID" value="LLOJ009375-PA"/>
    <property type="gene ID" value="LLOJ009375"/>
</dbReference>
<proteinExistence type="predicted"/>
<evidence type="ECO:0000256" key="7">
    <source>
        <dbReference type="SAM" id="MobiDB-lite"/>
    </source>
</evidence>
<evidence type="ECO:0000256" key="1">
    <source>
        <dbReference type="ARBA" id="ARBA00004141"/>
    </source>
</evidence>
<dbReference type="Pfam" id="PF03062">
    <property type="entry name" value="MBOAT"/>
    <property type="match status" value="1"/>
</dbReference>
<evidence type="ECO:0000256" key="6">
    <source>
        <dbReference type="ARBA" id="ARBA00023315"/>
    </source>
</evidence>
<evidence type="ECO:0000313" key="9">
    <source>
        <dbReference type="EnsemblMetazoa" id="LLOJ009375-PA"/>
    </source>
</evidence>
<evidence type="ECO:0000256" key="2">
    <source>
        <dbReference type="ARBA" id="ARBA00022679"/>
    </source>
</evidence>
<reference evidence="9" key="1">
    <citation type="submission" date="2020-05" db="UniProtKB">
        <authorList>
            <consortium name="EnsemblMetazoa"/>
        </authorList>
    </citation>
    <scope>IDENTIFICATION</scope>
    <source>
        <strain evidence="9">Jacobina</strain>
    </source>
</reference>
<evidence type="ECO:0000256" key="8">
    <source>
        <dbReference type="SAM" id="Phobius"/>
    </source>
</evidence>
<keyword evidence="2" id="KW-0808">Transferase</keyword>
<dbReference type="AlphaFoldDB" id="A0A1B0CWJ1"/>
<evidence type="ECO:0000256" key="3">
    <source>
        <dbReference type="ARBA" id="ARBA00022692"/>
    </source>
</evidence>
<dbReference type="Proteomes" id="UP000092461">
    <property type="component" value="Unassembled WGS sequence"/>
</dbReference>
<feature type="transmembrane region" description="Helical" evidence="8">
    <location>
        <begin position="89"/>
        <end position="107"/>
    </location>
</feature>
<dbReference type="EMBL" id="AJWK01032490">
    <property type="status" value="NOT_ANNOTATED_CDS"/>
    <property type="molecule type" value="Genomic_DNA"/>
</dbReference>
<comment type="subcellular location">
    <subcellularLocation>
        <location evidence="1">Membrane</location>
        <topology evidence="1">Multi-pass membrane protein</topology>
    </subcellularLocation>
</comment>
<protein>
    <submittedName>
        <fullName evidence="9">Uncharacterized protein</fullName>
    </submittedName>
</protein>
<dbReference type="VEuPathDB" id="VectorBase:LLOJ009375"/>
<keyword evidence="6" id="KW-0012">Acyltransferase</keyword>
<name>A0A1B0CWJ1_LUTLO</name>
<evidence type="ECO:0000256" key="4">
    <source>
        <dbReference type="ARBA" id="ARBA00022989"/>
    </source>
</evidence>
<evidence type="ECO:0000313" key="10">
    <source>
        <dbReference type="Proteomes" id="UP000092461"/>
    </source>
</evidence>
<evidence type="ECO:0000256" key="5">
    <source>
        <dbReference type="ARBA" id="ARBA00023136"/>
    </source>
</evidence>
<keyword evidence="4 8" id="KW-1133">Transmembrane helix</keyword>
<feature type="transmembrane region" description="Helical" evidence="8">
    <location>
        <begin position="20"/>
        <end position="38"/>
    </location>
</feature>
<keyword evidence="3 8" id="KW-0812">Transmembrane</keyword>
<dbReference type="InterPro" id="IPR049941">
    <property type="entry name" value="LPLAT_7/PORCN-like"/>
</dbReference>
<dbReference type="GO" id="GO:0030258">
    <property type="term" value="P:lipid modification"/>
    <property type="evidence" value="ECO:0007669"/>
    <property type="project" value="TreeGrafter"/>
</dbReference>
<keyword evidence="5 8" id="KW-0472">Membrane</keyword>
<dbReference type="GO" id="GO:0016020">
    <property type="term" value="C:membrane"/>
    <property type="evidence" value="ECO:0007669"/>
    <property type="project" value="UniProtKB-SubCell"/>
</dbReference>
<dbReference type="PANTHER" id="PTHR13906">
    <property type="entry name" value="PORCUPINE"/>
    <property type="match status" value="1"/>
</dbReference>
<feature type="transmembrane region" description="Helical" evidence="8">
    <location>
        <begin position="392"/>
        <end position="415"/>
    </location>
</feature>
<feature type="transmembrane region" description="Helical" evidence="8">
    <location>
        <begin position="352"/>
        <end position="372"/>
    </location>
</feature>
<dbReference type="PANTHER" id="PTHR13906:SF4">
    <property type="entry name" value="LYSOPHOSPHOLIPID ACYLTRANSFERASE 6"/>
    <property type="match status" value="1"/>
</dbReference>